<proteinExistence type="predicted"/>
<evidence type="ECO:0000313" key="2">
    <source>
        <dbReference type="Proteomes" id="UP000539350"/>
    </source>
</evidence>
<comment type="caution">
    <text evidence="1">The sequence shown here is derived from an EMBL/GenBank/DDBJ whole genome shotgun (WGS) entry which is preliminary data.</text>
</comment>
<reference evidence="1 2" key="1">
    <citation type="submission" date="2020-07" db="EMBL/GenBank/DDBJ databases">
        <title>Halieaceae bacterium, F7430, whole genome shotgun sequencing project.</title>
        <authorList>
            <person name="Jiang S."/>
            <person name="Liu Z.W."/>
            <person name="Du Z.J."/>
        </authorList>
    </citation>
    <scope>NUCLEOTIDE SEQUENCE [LARGE SCALE GENOMIC DNA]</scope>
    <source>
        <strain evidence="1 2">F7430</strain>
    </source>
</reference>
<dbReference type="RefSeq" id="WP_182172195.1">
    <property type="nucleotide sequence ID" value="NZ_JACFXU010000014.1"/>
</dbReference>
<dbReference type="Proteomes" id="UP000539350">
    <property type="component" value="Unassembled WGS sequence"/>
</dbReference>
<gene>
    <name evidence="1" type="ORF">H2508_09155</name>
</gene>
<dbReference type="AlphaFoldDB" id="A0A7W2TWL4"/>
<accession>A0A7W2TWL4</accession>
<organism evidence="1 2">
    <name type="scientific">Sediminihaliea albiluteola</name>
    <dbReference type="NCBI Taxonomy" id="2758564"/>
    <lineage>
        <taxon>Bacteria</taxon>
        <taxon>Pseudomonadati</taxon>
        <taxon>Pseudomonadota</taxon>
        <taxon>Gammaproteobacteria</taxon>
        <taxon>Cellvibrionales</taxon>
        <taxon>Halieaceae</taxon>
        <taxon>Sediminihaliea</taxon>
    </lineage>
</organism>
<dbReference type="InterPro" id="IPR012659">
    <property type="entry name" value="CHP02444"/>
</dbReference>
<dbReference type="EMBL" id="JACFXU010000014">
    <property type="protein sequence ID" value="MBA6413275.1"/>
    <property type="molecule type" value="Genomic_DNA"/>
</dbReference>
<protein>
    <submittedName>
        <fullName evidence="1">TIGR02444 family protein</fullName>
    </submittedName>
</protein>
<dbReference type="Pfam" id="PF09523">
    <property type="entry name" value="DUF2390"/>
    <property type="match status" value="1"/>
</dbReference>
<evidence type="ECO:0000313" key="1">
    <source>
        <dbReference type="EMBL" id="MBA6413275.1"/>
    </source>
</evidence>
<sequence>MKNPFWNYSLALYSKPAVAELCLLAQDRYGVEVNFLLYAAWLSSRGQSLKASQLKRLLSATEQWRQEVIGPLRSLRRQWRTLPEAAQLHTQLQGLELEAERYLQDLLWLDYQAAPPALGADLRANLQQVLACHMAQGADLEQLLEQLLGVLAS</sequence>
<keyword evidence="2" id="KW-1185">Reference proteome</keyword>
<dbReference type="NCBIfam" id="TIGR02444">
    <property type="entry name" value="TIGR02444 family protein"/>
    <property type="match status" value="1"/>
</dbReference>
<name>A0A7W2TWL4_9GAMM</name>